<keyword evidence="2" id="KW-1185">Reference proteome</keyword>
<evidence type="ECO:0000313" key="2">
    <source>
        <dbReference type="Proteomes" id="UP000325395"/>
    </source>
</evidence>
<protein>
    <submittedName>
        <fullName evidence="1">Uncharacterized protein</fullName>
    </submittedName>
</protein>
<organism evidence="1 2">
    <name type="scientific">Aspergillus pseudocaelatus</name>
    <dbReference type="NCBI Taxonomy" id="1825620"/>
    <lineage>
        <taxon>Eukaryota</taxon>
        <taxon>Fungi</taxon>
        <taxon>Dikarya</taxon>
        <taxon>Ascomycota</taxon>
        <taxon>Pezizomycotina</taxon>
        <taxon>Eurotiomycetes</taxon>
        <taxon>Eurotiomycetidae</taxon>
        <taxon>Eurotiales</taxon>
        <taxon>Aspergillaceae</taxon>
        <taxon>Aspergillus</taxon>
        <taxon>Aspergillus subgen. Circumdati</taxon>
    </lineage>
</organism>
<proteinExistence type="predicted"/>
<accession>A0ABQ6WFL7</accession>
<sequence length="138" mass="15452">MLEQVLNCLRMPPLASFGKVSRKAIRRLEVTSESDTTNVTGILRALVAHGATLTHWPSRMSPMADAGFSGSEELVSELGRLTEQHGLETMRCPDFGHMYLTLTSRHLPDILGICFSEFVSDHTVARLLLLRQYSMRVH</sequence>
<dbReference type="Proteomes" id="UP000325395">
    <property type="component" value="Unassembled WGS sequence"/>
</dbReference>
<dbReference type="EMBL" id="ML735759">
    <property type="protein sequence ID" value="KAE8415937.1"/>
    <property type="molecule type" value="Genomic_DNA"/>
</dbReference>
<gene>
    <name evidence="1" type="ORF">BDV36DRAFT_297582</name>
</gene>
<reference evidence="1 2" key="1">
    <citation type="submission" date="2019-04" db="EMBL/GenBank/DDBJ databases">
        <authorList>
            <consortium name="DOE Joint Genome Institute"/>
            <person name="Mondo S."/>
            <person name="Kjaerbolling I."/>
            <person name="Vesth T."/>
            <person name="Frisvad J.C."/>
            <person name="Nybo J.L."/>
            <person name="Theobald S."/>
            <person name="Kildgaard S."/>
            <person name="Isbrandt T."/>
            <person name="Kuo A."/>
            <person name="Sato A."/>
            <person name="Lyhne E.K."/>
            <person name="Kogle M.E."/>
            <person name="Wiebenga A."/>
            <person name="Kun R.S."/>
            <person name="Lubbers R.J."/>
            <person name="Makela M.R."/>
            <person name="Barry K."/>
            <person name="Chovatia M."/>
            <person name="Clum A."/>
            <person name="Daum C."/>
            <person name="Haridas S."/>
            <person name="He G."/>
            <person name="LaButti K."/>
            <person name="Lipzen A."/>
            <person name="Riley R."/>
            <person name="Salamov A."/>
            <person name="Simmons B.A."/>
            <person name="Magnuson J.K."/>
            <person name="Henrissat B."/>
            <person name="Mortensen U.H."/>
            <person name="Larsen T.O."/>
            <person name="Devries R.P."/>
            <person name="Grigoriev I.V."/>
            <person name="Machida M."/>
            <person name="Baker S.E."/>
            <person name="Andersen M.R."/>
            <person name="Cantor M.N."/>
            <person name="Hua S.X."/>
        </authorList>
    </citation>
    <scope>NUCLEOTIDE SEQUENCE [LARGE SCALE GENOMIC DNA]</scope>
    <source>
        <strain evidence="1 2">CBS 117616</strain>
    </source>
</reference>
<name>A0ABQ6WFL7_9EURO</name>
<evidence type="ECO:0000313" key="1">
    <source>
        <dbReference type="EMBL" id="KAE8415937.1"/>
    </source>
</evidence>